<name>A0ABQ8JR78_DERPT</name>
<protein>
    <submittedName>
        <fullName evidence="2">Uncharacterized protein</fullName>
    </submittedName>
</protein>
<feature type="region of interest" description="Disordered" evidence="1">
    <location>
        <begin position="1"/>
        <end position="28"/>
    </location>
</feature>
<sequence>MNENEDTTPSLVLAGFDGQTATPPGTFDGNGLVSSATAAAGLTAGTCSLVEDMMMFMIKNKIFHCDEWNGLID</sequence>
<evidence type="ECO:0000256" key="1">
    <source>
        <dbReference type="SAM" id="MobiDB-lite"/>
    </source>
</evidence>
<organism evidence="2 3">
    <name type="scientific">Dermatophagoides pteronyssinus</name>
    <name type="common">European house dust mite</name>
    <dbReference type="NCBI Taxonomy" id="6956"/>
    <lineage>
        <taxon>Eukaryota</taxon>
        <taxon>Metazoa</taxon>
        <taxon>Ecdysozoa</taxon>
        <taxon>Arthropoda</taxon>
        <taxon>Chelicerata</taxon>
        <taxon>Arachnida</taxon>
        <taxon>Acari</taxon>
        <taxon>Acariformes</taxon>
        <taxon>Sarcoptiformes</taxon>
        <taxon>Astigmata</taxon>
        <taxon>Psoroptidia</taxon>
        <taxon>Analgoidea</taxon>
        <taxon>Pyroglyphidae</taxon>
        <taxon>Dermatophagoidinae</taxon>
        <taxon>Dermatophagoides</taxon>
    </lineage>
</organism>
<keyword evidence="3" id="KW-1185">Reference proteome</keyword>
<gene>
    <name evidence="2" type="ORF">DERP_011847</name>
</gene>
<reference evidence="2 3" key="2">
    <citation type="journal article" date="2022" name="Mol. Biol. Evol.">
        <title>Comparative Genomics Reveals Insights into the Divergent Evolution of Astigmatic Mites and Household Pest Adaptations.</title>
        <authorList>
            <person name="Xiong Q."/>
            <person name="Wan A.T."/>
            <person name="Liu X."/>
            <person name="Fung C.S."/>
            <person name="Xiao X."/>
            <person name="Malainual N."/>
            <person name="Hou J."/>
            <person name="Wang L."/>
            <person name="Wang M."/>
            <person name="Yang K.Y."/>
            <person name="Cui Y."/>
            <person name="Leung E.L."/>
            <person name="Nong W."/>
            <person name="Shin S.K."/>
            <person name="Au S.W."/>
            <person name="Jeong K.Y."/>
            <person name="Chew F.T."/>
            <person name="Hui J.H."/>
            <person name="Leung T.F."/>
            <person name="Tungtrongchitr A."/>
            <person name="Zhong N."/>
            <person name="Liu Z."/>
            <person name="Tsui S.K."/>
        </authorList>
    </citation>
    <scope>NUCLEOTIDE SEQUENCE [LARGE SCALE GENOMIC DNA]</scope>
    <source>
        <strain evidence="2">Derp</strain>
    </source>
</reference>
<evidence type="ECO:0000313" key="3">
    <source>
        <dbReference type="Proteomes" id="UP000887458"/>
    </source>
</evidence>
<comment type="caution">
    <text evidence="2">The sequence shown here is derived from an EMBL/GenBank/DDBJ whole genome shotgun (WGS) entry which is preliminary data.</text>
</comment>
<reference evidence="2 3" key="1">
    <citation type="journal article" date="2018" name="J. Allergy Clin. Immunol.">
        <title>High-quality assembly of Dermatophagoides pteronyssinus genome and transcriptome reveals a wide range of novel allergens.</title>
        <authorList>
            <person name="Liu X.Y."/>
            <person name="Yang K.Y."/>
            <person name="Wang M.Q."/>
            <person name="Kwok J.S."/>
            <person name="Zeng X."/>
            <person name="Yang Z."/>
            <person name="Xiao X.J."/>
            <person name="Lau C.P."/>
            <person name="Li Y."/>
            <person name="Huang Z.M."/>
            <person name="Ba J.G."/>
            <person name="Yim A.K."/>
            <person name="Ouyang C.Y."/>
            <person name="Ngai S.M."/>
            <person name="Chan T.F."/>
            <person name="Leung E.L."/>
            <person name="Liu L."/>
            <person name="Liu Z.G."/>
            <person name="Tsui S.K."/>
        </authorList>
    </citation>
    <scope>NUCLEOTIDE SEQUENCE [LARGE SCALE GENOMIC DNA]</scope>
    <source>
        <strain evidence="2">Derp</strain>
    </source>
</reference>
<dbReference type="EMBL" id="NJHN03000023">
    <property type="protein sequence ID" value="KAH9425119.1"/>
    <property type="molecule type" value="Genomic_DNA"/>
</dbReference>
<evidence type="ECO:0000313" key="2">
    <source>
        <dbReference type="EMBL" id="KAH9425119.1"/>
    </source>
</evidence>
<accession>A0ABQ8JR78</accession>
<proteinExistence type="predicted"/>
<dbReference type="Proteomes" id="UP000887458">
    <property type="component" value="Unassembled WGS sequence"/>
</dbReference>